<dbReference type="PANTHER" id="PTHR35757:SF1">
    <property type="entry name" value="THERMOSOME SUBUNIT GAMMA"/>
    <property type="match status" value="1"/>
</dbReference>
<dbReference type="PANTHER" id="PTHR35757">
    <property type="entry name" value="THERMOSOME SUBUNIT GAMMA"/>
    <property type="match status" value="1"/>
</dbReference>
<accession>A0A518D9E8</accession>
<dbReference type="RefSeq" id="WP_145282663.1">
    <property type="nucleotide sequence ID" value="NZ_CP036291.1"/>
</dbReference>
<feature type="chain" id="PRO_5021803135" description="TraB family protein" evidence="1">
    <location>
        <begin position="30"/>
        <end position="312"/>
    </location>
</feature>
<keyword evidence="1" id="KW-0732">Signal</keyword>
<dbReference type="OrthoDB" id="249177at2"/>
<dbReference type="AlphaFoldDB" id="A0A518D9E8"/>
<evidence type="ECO:0000256" key="1">
    <source>
        <dbReference type="SAM" id="SignalP"/>
    </source>
</evidence>
<evidence type="ECO:0008006" key="4">
    <source>
        <dbReference type="Google" id="ProtNLM"/>
    </source>
</evidence>
<evidence type="ECO:0000313" key="3">
    <source>
        <dbReference type="Proteomes" id="UP000317429"/>
    </source>
</evidence>
<organism evidence="2 3">
    <name type="scientific">Pirellulimonas nuda</name>
    <dbReference type="NCBI Taxonomy" id="2528009"/>
    <lineage>
        <taxon>Bacteria</taxon>
        <taxon>Pseudomonadati</taxon>
        <taxon>Planctomycetota</taxon>
        <taxon>Planctomycetia</taxon>
        <taxon>Pirellulales</taxon>
        <taxon>Lacipirellulaceae</taxon>
        <taxon>Pirellulimonas</taxon>
    </lineage>
</organism>
<sequence precursor="true">MRLLLRLIASPRVQVLAWAAALAAAQALAKEAPDAQPAGQAGKPPAAEQLPGDSWVRLATDPKGRPLGLQTAIVRYQNADASVEVDLIGAIHVGDLAYYRALNRRFGQYDALLYELVAPEGTVVQPGRGTSNGSAVGALQNGMKGILELEHQLERVDYTKPNFVHADMSPDDFQKSMTDRGEGFLQLYFKMLGSGIAAQSKMAVEGKSADADILMALFSQNRANKLKIAMAKQLCEMGSMLSALGGEQGSTLITERNRIALQVMKREIAEGKTRLGVFYGAGHLEDMDQRLREEHKLRPVSVEWLTAWDLTK</sequence>
<feature type="signal peptide" evidence="1">
    <location>
        <begin position="1"/>
        <end position="29"/>
    </location>
</feature>
<name>A0A518D9E8_9BACT</name>
<evidence type="ECO:0000313" key="2">
    <source>
        <dbReference type="EMBL" id="QDU88100.1"/>
    </source>
</evidence>
<gene>
    <name evidence="2" type="ORF">Pla175_14710</name>
</gene>
<dbReference type="KEGG" id="pnd:Pla175_14710"/>
<reference evidence="2 3" key="1">
    <citation type="submission" date="2019-02" db="EMBL/GenBank/DDBJ databases">
        <title>Deep-cultivation of Planctomycetes and their phenomic and genomic characterization uncovers novel biology.</title>
        <authorList>
            <person name="Wiegand S."/>
            <person name="Jogler M."/>
            <person name="Boedeker C."/>
            <person name="Pinto D."/>
            <person name="Vollmers J."/>
            <person name="Rivas-Marin E."/>
            <person name="Kohn T."/>
            <person name="Peeters S.H."/>
            <person name="Heuer A."/>
            <person name="Rast P."/>
            <person name="Oberbeckmann S."/>
            <person name="Bunk B."/>
            <person name="Jeske O."/>
            <person name="Meyerdierks A."/>
            <person name="Storesund J.E."/>
            <person name="Kallscheuer N."/>
            <person name="Luecker S."/>
            <person name="Lage O.M."/>
            <person name="Pohl T."/>
            <person name="Merkel B.J."/>
            <person name="Hornburger P."/>
            <person name="Mueller R.-W."/>
            <person name="Bruemmer F."/>
            <person name="Labrenz M."/>
            <person name="Spormann A.M."/>
            <person name="Op den Camp H."/>
            <person name="Overmann J."/>
            <person name="Amann R."/>
            <person name="Jetten M.S.M."/>
            <person name="Mascher T."/>
            <person name="Medema M.H."/>
            <person name="Devos D.P."/>
            <person name="Kaster A.-K."/>
            <person name="Ovreas L."/>
            <person name="Rohde M."/>
            <person name="Galperin M.Y."/>
            <person name="Jogler C."/>
        </authorList>
    </citation>
    <scope>NUCLEOTIDE SEQUENCE [LARGE SCALE GENOMIC DNA]</scope>
    <source>
        <strain evidence="2 3">Pla175</strain>
    </source>
</reference>
<proteinExistence type="predicted"/>
<keyword evidence="3" id="KW-1185">Reference proteome</keyword>
<dbReference type="Proteomes" id="UP000317429">
    <property type="component" value="Chromosome"/>
</dbReference>
<dbReference type="EMBL" id="CP036291">
    <property type="protein sequence ID" value="QDU88100.1"/>
    <property type="molecule type" value="Genomic_DNA"/>
</dbReference>
<protein>
    <recommendedName>
        <fullName evidence="4">TraB family protein</fullName>
    </recommendedName>
</protein>